<dbReference type="Gene3D" id="3.30.420.10">
    <property type="entry name" value="Ribonuclease H-like superfamily/Ribonuclease H"/>
    <property type="match status" value="1"/>
</dbReference>
<dbReference type="Pfam" id="PF17917">
    <property type="entry name" value="RT_RNaseH"/>
    <property type="match status" value="1"/>
</dbReference>
<dbReference type="OrthoDB" id="3037028at2759"/>
<dbReference type="Pfam" id="PF00665">
    <property type="entry name" value="rve"/>
    <property type="match status" value="1"/>
</dbReference>
<dbReference type="EMBL" id="SBJO01000951">
    <property type="protein sequence ID" value="KAF9752815.1"/>
    <property type="molecule type" value="Genomic_DNA"/>
</dbReference>
<keyword evidence="1" id="KW-0808">Transferase</keyword>
<name>A0A9P6GVC7_9MICR</name>
<dbReference type="InterPro" id="IPR001584">
    <property type="entry name" value="Integrase_cat-core"/>
</dbReference>
<feature type="non-terminal residue" evidence="8">
    <location>
        <position position="1"/>
    </location>
</feature>
<dbReference type="Gene3D" id="3.10.20.370">
    <property type="match status" value="1"/>
</dbReference>
<dbReference type="Proteomes" id="UP000740883">
    <property type="component" value="Unassembled WGS sequence"/>
</dbReference>
<organism evidence="8 9">
    <name type="scientific">Nosema granulosis</name>
    <dbReference type="NCBI Taxonomy" id="83296"/>
    <lineage>
        <taxon>Eukaryota</taxon>
        <taxon>Fungi</taxon>
        <taxon>Fungi incertae sedis</taxon>
        <taxon>Microsporidia</taxon>
        <taxon>Nosematidae</taxon>
        <taxon>Nosema</taxon>
    </lineage>
</organism>
<gene>
    <name evidence="8" type="primary">Tf2-9_18</name>
    <name evidence="8" type="ORF">NGRA_3377</name>
</gene>
<keyword evidence="3" id="KW-0540">Nuclease</keyword>
<dbReference type="InterPro" id="IPR041588">
    <property type="entry name" value="Integrase_H2C2"/>
</dbReference>
<accession>A0A9P6GVC7</accession>
<keyword evidence="5" id="KW-0378">Hydrolase</keyword>
<dbReference type="CDD" id="cd09274">
    <property type="entry name" value="RNase_HI_RT_Ty3"/>
    <property type="match status" value="1"/>
</dbReference>
<dbReference type="SUPFAM" id="SSF53098">
    <property type="entry name" value="Ribonuclease H-like"/>
    <property type="match status" value="1"/>
</dbReference>
<evidence type="ECO:0000256" key="3">
    <source>
        <dbReference type="ARBA" id="ARBA00022722"/>
    </source>
</evidence>
<dbReference type="GO" id="GO:0016787">
    <property type="term" value="F:hydrolase activity"/>
    <property type="evidence" value="ECO:0007669"/>
    <property type="project" value="UniProtKB-KW"/>
</dbReference>
<dbReference type="GO" id="GO:0004519">
    <property type="term" value="F:endonuclease activity"/>
    <property type="evidence" value="ECO:0007669"/>
    <property type="project" value="UniProtKB-KW"/>
</dbReference>
<proteinExistence type="predicted"/>
<feature type="non-terminal residue" evidence="8">
    <location>
        <position position="502"/>
    </location>
</feature>
<evidence type="ECO:0000259" key="7">
    <source>
        <dbReference type="PROSITE" id="PS50994"/>
    </source>
</evidence>
<dbReference type="PANTHER" id="PTHR37984:SF5">
    <property type="entry name" value="PROTEIN NYNRIN-LIKE"/>
    <property type="match status" value="1"/>
</dbReference>
<evidence type="ECO:0000256" key="5">
    <source>
        <dbReference type="ARBA" id="ARBA00022801"/>
    </source>
</evidence>
<keyword evidence="6" id="KW-0695">RNA-directed DNA polymerase</keyword>
<dbReference type="GO" id="GO:0003676">
    <property type="term" value="F:nucleic acid binding"/>
    <property type="evidence" value="ECO:0007669"/>
    <property type="project" value="InterPro"/>
</dbReference>
<evidence type="ECO:0000256" key="1">
    <source>
        <dbReference type="ARBA" id="ARBA00022679"/>
    </source>
</evidence>
<protein>
    <submittedName>
        <fullName evidence="8">Transposon Tf2-9 polyprotein</fullName>
    </submittedName>
</protein>
<dbReference type="GO" id="GO:0003964">
    <property type="term" value="F:RNA-directed DNA polymerase activity"/>
    <property type="evidence" value="ECO:0007669"/>
    <property type="project" value="UniProtKB-KW"/>
</dbReference>
<dbReference type="Pfam" id="PF17921">
    <property type="entry name" value="Integrase_H2C2"/>
    <property type="match status" value="1"/>
</dbReference>
<evidence type="ECO:0000256" key="2">
    <source>
        <dbReference type="ARBA" id="ARBA00022695"/>
    </source>
</evidence>
<keyword evidence="2" id="KW-0548">Nucleotidyltransferase</keyword>
<evidence type="ECO:0000256" key="6">
    <source>
        <dbReference type="ARBA" id="ARBA00022918"/>
    </source>
</evidence>
<keyword evidence="9" id="KW-1185">Reference proteome</keyword>
<dbReference type="InterPro" id="IPR012337">
    <property type="entry name" value="RNaseH-like_sf"/>
</dbReference>
<dbReference type="PANTHER" id="PTHR37984">
    <property type="entry name" value="PROTEIN CBG26694"/>
    <property type="match status" value="1"/>
</dbReference>
<dbReference type="InterPro" id="IPR036397">
    <property type="entry name" value="RNaseH_sf"/>
</dbReference>
<evidence type="ECO:0000313" key="8">
    <source>
        <dbReference type="EMBL" id="KAF9752815.1"/>
    </source>
</evidence>
<dbReference type="GO" id="GO:0005634">
    <property type="term" value="C:nucleus"/>
    <property type="evidence" value="ECO:0007669"/>
    <property type="project" value="UniProtKB-ARBA"/>
</dbReference>
<sequence>TEALKTDKKWKWSDEMEEEFKLVKEELRNMRALKIPDYTKGFRLRTDACDTGLGAVLLQTNKEGKWIPIQWASKKLTPTERRYTITEKEMLAVVWGIEKFEYELRGRRFELMTDHRALEEIRNKPYFNNNRVNRWIERIQEYDFRVQYVKGELMGDADALSRQFQEEDREETKKKELSKQMEGKILKHTIINEGKEYWKFDNGTQKEIPKIEERDRIIRGIHIKLNHRGVKGTHYQLKQDYYWPGMKEMVTKILKECEICQVANRKTKGGVEFVTSVRKGEKFAIDIMEIGEPKKRVLIGIDYFTRYLYAKILEERTTEKVIAALEEWFSVDEVPECIISDNAKEFMSAEFRKWCSMNEVEHRKVSVEAHGSNGRIERAIRTIRDSVFKQSTNGVIETEVAVKSAVNIYNKTYHSGLRCTPNEAIKDCKTNTEIKWENSSMGDYAKNFVKRTREKFIVGQIVRIAKRENLGNNSKRDSGRFTRKGVITDVCEKDSYIVKTEG</sequence>
<feature type="domain" description="Integrase catalytic" evidence="7">
    <location>
        <begin position="275"/>
        <end position="429"/>
    </location>
</feature>
<dbReference type="Gene3D" id="1.10.340.70">
    <property type="match status" value="1"/>
</dbReference>
<dbReference type="InterPro" id="IPR050951">
    <property type="entry name" value="Retrovirus_Pol_polyprotein"/>
</dbReference>
<evidence type="ECO:0000313" key="9">
    <source>
        <dbReference type="Proteomes" id="UP000740883"/>
    </source>
</evidence>
<dbReference type="PROSITE" id="PS50994">
    <property type="entry name" value="INTEGRASE"/>
    <property type="match status" value="1"/>
</dbReference>
<dbReference type="GO" id="GO:0015074">
    <property type="term" value="P:DNA integration"/>
    <property type="evidence" value="ECO:0007669"/>
    <property type="project" value="InterPro"/>
</dbReference>
<dbReference type="InterPro" id="IPR043502">
    <property type="entry name" value="DNA/RNA_pol_sf"/>
</dbReference>
<dbReference type="SUPFAM" id="SSF56672">
    <property type="entry name" value="DNA/RNA polymerases"/>
    <property type="match status" value="1"/>
</dbReference>
<comment type="caution">
    <text evidence="8">The sequence shown here is derived from an EMBL/GenBank/DDBJ whole genome shotgun (WGS) entry which is preliminary data.</text>
</comment>
<reference evidence="8 9" key="1">
    <citation type="journal article" date="2020" name="Genome Biol. Evol.">
        <title>Comparative genomics of strictly vertically transmitted, feminizing microsporidia endosymbionts of amphipod crustaceans.</title>
        <authorList>
            <person name="Cormier A."/>
            <person name="Chebbi M.A."/>
            <person name="Giraud I."/>
            <person name="Wattier R."/>
            <person name="Teixeira M."/>
            <person name="Gilbert C."/>
            <person name="Rigaud T."/>
            <person name="Cordaux R."/>
        </authorList>
    </citation>
    <scope>NUCLEOTIDE SEQUENCE [LARGE SCALE GENOMIC DNA]</scope>
    <source>
        <strain evidence="8 9">Ou3-Ou53</strain>
    </source>
</reference>
<evidence type="ECO:0000256" key="4">
    <source>
        <dbReference type="ARBA" id="ARBA00022759"/>
    </source>
</evidence>
<dbReference type="AlphaFoldDB" id="A0A9P6GVC7"/>
<dbReference type="FunFam" id="3.10.20.370:FF:000001">
    <property type="entry name" value="Retrovirus-related Pol polyprotein from transposon 17.6-like protein"/>
    <property type="match status" value="1"/>
</dbReference>
<dbReference type="InterPro" id="IPR041373">
    <property type="entry name" value="RT_RNaseH"/>
</dbReference>
<keyword evidence="4" id="KW-0255">Endonuclease</keyword>